<comment type="caution">
    <text evidence="1">The sequence shown here is derived from an EMBL/GenBank/DDBJ whole genome shotgun (WGS) entry which is preliminary data.</text>
</comment>
<evidence type="ECO:0000313" key="2">
    <source>
        <dbReference type="Proteomes" id="UP001595987"/>
    </source>
</evidence>
<protein>
    <submittedName>
        <fullName evidence="1">Uncharacterized protein</fullName>
    </submittedName>
</protein>
<evidence type="ECO:0000313" key="1">
    <source>
        <dbReference type="EMBL" id="MFC4651588.1"/>
    </source>
</evidence>
<reference evidence="2" key="1">
    <citation type="journal article" date="2019" name="Int. J. Syst. Evol. Microbiol.">
        <title>The Global Catalogue of Microorganisms (GCM) 10K type strain sequencing project: providing services to taxonomists for standard genome sequencing and annotation.</title>
        <authorList>
            <consortium name="The Broad Institute Genomics Platform"/>
            <consortium name="The Broad Institute Genome Sequencing Center for Infectious Disease"/>
            <person name="Wu L."/>
            <person name="Ma J."/>
        </authorList>
    </citation>
    <scope>NUCLEOTIDE SEQUENCE [LARGE SCALE GENOMIC DNA]</scope>
    <source>
        <strain evidence="2">CCUG 63287</strain>
    </source>
</reference>
<dbReference type="RefSeq" id="WP_213534143.1">
    <property type="nucleotide sequence ID" value="NZ_BOVQ01000003.1"/>
</dbReference>
<gene>
    <name evidence="1" type="ORF">ACFO26_01520</name>
</gene>
<keyword evidence="2" id="KW-1185">Reference proteome</keyword>
<accession>A0ABV9JAQ4</accession>
<dbReference type="EMBL" id="JBHSGD010000001">
    <property type="protein sequence ID" value="MFC4651588.1"/>
    <property type="molecule type" value="Genomic_DNA"/>
</dbReference>
<dbReference type="Proteomes" id="UP001595987">
    <property type="component" value="Unassembled WGS sequence"/>
</dbReference>
<proteinExistence type="predicted"/>
<organism evidence="1 2">
    <name type="scientific">Lactococcus nasutitermitis</name>
    <dbReference type="NCBI Taxonomy" id="1652957"/>
    <lineage>
        <taxon>Bacteria</taxon>
        <taxon>Bacillati</taxon>
        <taxon>Bacillota</taxon>
        <taxon>Bacilli</taxon>
        <taxon>Lactobacillales</taxon>
        <taxon>Streptococcaceae</taxon>
        <taxon>Lactococcus</taxon>
    </lineage>
</organism>
<sequence>MSFLNVILTENFISVISDGQITEHNSITQENFQKFYVSKNHFVIGITGYEKIVRDIKKRFHYFPKLSYQEAQLLLIDELRKYRKKQNGIGKLIRFNAVIAGFTDSSSVSSARTFHIEKGEISTRDYSSQAVLSLCPDDISFNPNQLIAQNISLENGKILPFQAQALQRSTLFKVAEQSNAVNKIIFQELIENE</sequence>
<name>A0ABV9JAQ4_9LACT</name>